<dbReference type="InterPro" id="IPR016024">
    <property type="entry name" value="ARM-type_fold"/>
</dbReference>
<organism evidence="1 2">
    <name type="scientific">Panicum miliaceum</name>
    <name type="common">Proso millet</name>
    <name type="synonym">Broomcorn millet</name>
    <dbReference type="NCBI Taxonomy" id="4540"/>
    <lineage>
        <taxon>Eukaryota</taxon>
        <taxon>Viridiplantae</taxon>
        <taxon>Streptophyta</taxon>
        <taxon>Embryophyta</taxon>
        <taxon>Tracheophyta</taxon>
        <taxon>Spermatophyta</taxon>
        <taxon>Magnoliopsida</taxon>
        <taxon>Liliopsida</taxon>
        <taxon>Poales</taxon>
        <taxon>Poaceae</taxon>
        <taxon>PACMAD clade</taxon>
        <taxon>Panicoideae</taxon>
        <taxon>Panicodae</taxon>
        <taxon>Paniceae</taxon>
        <taxon>Panicinae</taxon>
        <taxon>Panicum</taxon>
        <taxon>Panicum sect. Panicum</taxon>
    </lineage>
</organism>
<dbReference type="EMBL" id="PQIB02000007">
    <property type="protein sequence ID" value="RLN08775.1"/>
    <property type="molecule type" value="Genomic_DNA"/>
</dbReference>
<dbReference type="InterPro" id="IPR011989">
    <property type="entry name" value="ARM-like"/>
</dbReference>
<proteinExistence type="predicted"/>
<dbReference type="PANTHER" id="PTHR35834">
    <property type="entry name" value="ARMADILLO-TYPE FOLD PROTEIN-RELATED"/>
    <property type="match status" value="1"/>
</dbReference>
<dbReference type="PANTHER" id="PTHR35834:SF2">
    <property type="entry name" value="ATAXIN-10 DOMAIN-CONTAINING PROTEIN"/>
    <property type="match status" value="1"/>
</dbReference>
<evidence type="ECO:0000313" key="2">
    <source>
        <dbReference type="Proteomes" id="UP000275267"/>
    </source>
</evidence>
<evidence type="ECO:0000313" key="1">
    <source>
        <dbReference type="EMBL" id="RLN08775.1"/>
    </source>
</evidence>
<reference evidence="2" key="1">
    <citation type="journal article" date="2019" name="Nat. Commun.">
        <title>The genome of broomcorn millet.</title>
        <authorList>
            <person name="Zou C."/>
            <person name="Miki D."/>
            <person name="Li D."/>
            <person name="Tang Q."/>
            <person name="Xiao L."/>
            <person name="Rajput S."/>
            <person name="Deng P."/>
            <person name="Jia W."/>
            <person name="Huang R."/>
            <person name="Zhang M."/>
            <person name="Sun Y."/>
            <person name="Hu J."/>
            <person name="Fu X."/>
            <person name="Schnable P.S."/>
            <person name="Li F."/>
            <person name="Zhang H."/>
            <person name="Feng B."/>
            <person name="Zhu X."/>
            <person name="Liu R."/>
            <person name="Schnable J.C."/>
            <person name="Zhu J.-K."/>
            <person name="Zhang H."/>
        </authorList>
    </citation>
    <scope>NUCLEOTIDE SEQUENCE [LARGE SCALE GENOMIC DNA]</scope>
</reference>
<comment type="caution">
    <text evidence="1">The sequence shown here is derived from an EMBL/GenBank/DDBJ whole genome shotgun (WGS) entry which is preliminary data.</text>
</comment>
<dbReference type="Proteomes" id="UP000275267">
    <property type="component" value="Unassembled WGS sequence"/>
</dbReference>
<accession>A0A3L6RT53</accession>
<gene>
    <name evidence="1" type="ORF">C2845_PM11G22770</name>
</gene>
<keyword evidence="2" id="KW-1185">Reference proteome</keyword>
<protein>
    <submittedName>
        <fullName evidence="1">Uncharacterized protein</fullName>
    </submittedName>
</protein>
<dbReference type="AlphaFoldDB" id="A0A3L6RT53"/>
<dbReference type="SUPFAM" id="SSF48371">
    <property type="entry name" value="ARM repeat"/>
    <property type="match status" value="1"/>
</dbReference>
<sequence length="510" mass="54662">MAHLMIAGAAAARRDVRFAGCGVTDGRWPADDDRIGDGESTPRPSCVCQSLGGTKLGHIPRFRGSIARWEIRIYHETTTVGTTDIVRTIQNISTYNLKPSVAIPLPFQPRFDHWREVTWAWRLEKRGKEEEGRGPALQALLALEAGADDLLAGDPNLSALRQLLYRLRALSCSVDLCGTEEEGSGAIGSLRARCRRCSARRGIARVAGAVAGEIQAWIDRETVARLVAALRRPDGGGADAARAFLGELEARLLSVGRFDPRLQRALLQHGVFSAVEAKLGDPDVGDGCAAAVLALVRFNKDVFVGPVLMGPAVGALVASASDSPAPLRALNGLLAAIRSPLVDELHARGELPRLVALLCAPDPRVRTLALEFALRVGYYGRKEVVDALLAEGLVKRLLCLQRSDDLGGSLADADDSYCSQKEKPDAKGVSLLACLLGWRCEDDSAAALASERPFASAVARFAVQVEVGEGLSPREKREAKLEILRRAREAAVSPAEEATVLTEVLWGATP</sequence>
<dbReference type="Gene3D" id="1.25.10.10">
    <property type="entry name" value="Leucine-rich Repeat Variant"/>
    <property type="match status" value="1"/>
</dbReference>
<name>A0A3L6RT53_PANMI</name>
<dbReference type="OrthoDB" id="779821at2759"/>